<gene>
    <name evidence="9 10" type="primary">secE</name>
    <name evidence="10" type="ORF">H8Z77_00160</name>
</gene>
<comment type="subcellular location">
    <subcellularLocation>
        <location evidence="9">Cell membrane</location>
        <topology evidence="9">Single-pass membrane protein</topology>
    </subcellularLocation>
    <subcellularLocation>
        <location evidence="1">Membrane</location>
    </subcellularLocation>
</comment>
<evidence type="ECO:0000313" key="11">
    <source>
        <dbReference type="Proteomes" id="UP000649151"/>
    </source>
</evidence>
<keyword evidence="7 9" id="KW-0811">Translocation</keyword>
<dbReference type="Gene3D" id="1.20.5.1030">
    <property type="entry name" value="Preprotein translocase secy subunit"/>
    <property type="match status" value="1"/>
</dbReference>
<keyword evidence="3 9" id="KW-1003">Cell membrane</keyword>
<evidence type="ECO:0000256" key="5">
    <source>
        <dbReference type="ARBA" id="ARBA00022927"/>
    </source>
</evidence>
<keyword evidence="4 9" id="KW-0812">Transmembrane</keyword>
<dbReference type="Proteomes" id="UP000649151">
    <property type="component" value="Unassembled WGS sequence"/>
</dbReference>
<evidence type="ECO:0000256" key="1">
    <source>
        <dbReference type="ARBA" id="ARBA00004370"/>
    </source>
</evidence>
<dbReference type="InterPro" id="IPR038379">
    <property type="entry name" value="SecE_sf"/>
</dbReference>
<accession>A0ABR7IMT3</accession>
<keyword evidence="2 9" id="KW-0813">Transport</keyword>
<dbReference type="PANTHER" id="PTHR33910">
    <property type="entry name" value="PROTEIN TRANSLOCASE SUBUNIT SECE"/>
    <property type="match status" value="1"/>
</dbReference>
<keyword evidence="8 9" id="KW-0472">Membrane</keyword>
<dbReference type="InterPro" id="IPR001901">
    <property type="entry name" value="Translocase_SecE/Sec61-g"/>
</dbReference>
<reference evidence="10 11" key="1">
    <citation type="submission" date="2020-08" db="EMBL/GenBank/DDBJ databases">
        <title>Genome public.</title>
        <authorList>
            <person name="Liu C."/>
            <person name="Sun Q."/>
        </authorList>
    </citation>
    <scope>NUCLEOTIDE SEQUENCE [LARGE SCALE GENOMIC DNA]</scope>
    <source>
        <strain evidence="10 11">NSJ-27</strain>
    </source>
</reference>
<comment type="similarity">
    <text evidence="9">Belongs to the SecE/SEC61-gamma family.</text>
</comment>
<keyword evidence="11" id="KW-1185">Reference proteome</keyword>
<dbReference type="RefSeq" id="WP_069988077.1">
    <property type="nucleotide sequence ID" value="NZ_JACOQK010000001.1"/>
</dbReference>
<dbReference type="NCBIfam" id="TIGR00964">
    <property type="entry name" value="secE_bact"/>
    <property type="match status" value="1"/>
</dbReference>
<evidence type="ECO:0000256" key="8">
    <source>
        <dbReference type="ARBA" id="ARBA00023136"/>
    </source>
</evidence>
<protein>
    <recommendedName>
        <fullName evidence="9">Protein translocase subunit SecE</fullName>
    </recommendedName>
</protein>
<evidence type="ECO:0000256" key="2">
    <source>
        <dbReference type="ARBA" id="ARBA00022448"/>
    </source>
</evidence>
<comment type="caution">
    <text evidence="10">The sequence shown here is derived from an EMBL/GenBank/DDBJ whole genome shotgun (WGS) entry which is preliminary data.</text>
</comment>
<comment type="function">
    <text evidence="9">Essential subunit of the Sec protein translocation channel SecYEG. Clamps together the 2 halves of SecY. May contact the channel plug during translocation.</text>
</comment>
<dbReference type="PANTHER" id="PTHR33910:SF1">
    <property type="entry name" value="PROTEIN TRANSLOCASE SUBUNIT SECE"/>
    <property type="match status" value="1"/>
</dbReference>
<proteinExistence type="inferred from homology"/>
<feature type="transmembrane region" description="Helical" evidence="9">
    <location>
        <begin position="43"/>
        <end position="71"/>
    </location>
</feature>
<dbReference type="Pfam" id="PF00584">
    <property type="entry name" value="SecE"/>
    <property type="match status" value="1"/>
</dbReference>
<evidence type="ECO:0000256" key="6">
    <source>
        <dbReference type="ARBA" id="ARBA00022989"/>
    </source>
</evidence>
<evidence type="ECO:0000256" key="3">
    <source>
        <dbReference type="ARBA" id="ARBA00022475"/>
    </source>
</evidence>
<dbReference type="HAMAP" id="MF_00422">
    <property type="entry name" value="SecE"/>
    <property type="match status" value="1"/>
</dbReference>
<dbReference type="InterPro" id="IPR005807">
    <property type="entry name" value="SecE_bac"/>
</dbReference>
<comment type="subunit">
    <text evidence="9">Component of the Sec protein translocase complex. Heterotrimer consisting of SecY, SecE and SecG subunits. The heterotrimers can form oligomers, although 1 heterotrimer is thought to be able to translocate proteins. Interacts with the ribosome. Interacts with SecDF, and other proteins may be involved. Interacts with SecA.</text>
</comment>
<sequence>MAKAETKKKPNFFKRIIAYFKDLKSEIKKVVWPTKQATLRNTIVVLVTIVVLGLFIVLLDLGFTSLLGLLLGNA</sequence>
<organism evidence="10 11">
    <name type="scientific">Clostridium facile</name>
    <dbReference type="NCBI Taxonomy" id="2763035"/>
    <lineage>
        <taxon>Bacteria</taxon>
        <taxon>Bacillati</taxon>
        <taxon>Bacillota</taxon>
        <taxon>Clostridia</taxon>
        <taxon>Eubacteriales</taxon>
        <taxon>Clostridiaceae</taxon>
        <taxon>Clostridium</taxon>
    </lineage>
</organism>
<evidence type="ECO:0000256" key="4">
    <source>
        <dbReference type="ARBA" id="ARBA00022692"/>
    </source>
</evidence>
<evidence type="ECO:0000256" key="7">
    <source>
        <dbReference type="ARBA" id="ARBA00023010"/>
    </source>
</evidence>
<dbReference type="EMBL" id="JACOQK010000001">
    <property type="protein sequence ID" value="MBC5786443.1"/>
    <property type="molecule type" value="Genomic_DNA"/>
</dbReference>
<evidence type="ECO:0000313" key="10">
    <source>
        <dbReference type="EMBL" id="MBC5786443.1"/>
    </source>
</evidence>
<keyword evidence="6 9" id="KW-1133">Transmembrane helix</keyword>
<evidence type="ECO:0000256" key="9">
    <source>
        <dbReference type="HAMAP-Rule" id="MF_00422"/>
    </source>
</evidence>
<name>A0ABR7IMT3_9CLOT</name>
<keyword evidence="5 9" id="KW-0653">Protein transport</keyword>